<accession>A0A450WJT5</accession>
<organism evidence="2">
    <name type="scientific">Candidatus Kentrum sp. LPFa</name>
    <dbReference type="NCBI Taxonomy" id="2126335"/>
    <lineage>
        <taxon>Bacteria</taxon>
        <taxon>Pseudomonadati</taxon>
        <taxon>Pseudomonadota</taxon>
        <taxon>Gammaproteobacteria</taxon>
        <taxon>Candidatus Kentrum</taxon>
    </lineage>
</organism>
<evidence type="ECO:0000256" key="1">
    <source>
        <dbReference type="SAM" id="MobiDB-lite"/>
    </source>
</evidence>
<dbReference type="EMBL" id="CAADFK010000114">
    <property type="protein sequence ID" value="VFK17301.1"/>
    <property type="molecule type" value="Genomic_DNA"/>
</dbReference>
<name>A0A450WJT5_9GAMM</name>
<gene>
    <name evidence="2" type="ORF">BECKLPF1236B_GA0070989_11143</name>
</gene>
<protein>
    <submittedName>
        <fullName evidence="2">Predicted nuclease of the RNAse H fold, HicB family</fullName>
    </submittedName>
</protein>
<reference evidence="2" key="1">
    <citation type="submission" date="2019-02" db="EMBL/GenBank/DDBJ databases">
        <authorList>
            <person name="Gruber-Vodicka R. H."/>
            <person name="Seah K. B. B."/>
        </authorList>
    </citation>
    <scope>NUCLEOTIDE SEQUENCE</scope>
    <source>
        <strain evidence="2">BECK_S313</strain>
    </source>
</reference>
<dbReference type="SUPFAM" id="SSF143100">
    <property type="entry name" value="TTHA1013/TTHA0281-like"/>
    <property type="match status" value="1"/>
</dbReference>
<evidence type="ECO:0000313" key="2">
    <source>
        <dbReference type="EMBL" id="VFK17301.1"/>
    </source>
</evidence>
<dbReference type="InterPro" id="IPR035069">
    <property type="entry name" value="TTHA1013/TTHA0281-like"/>
</dbReference>
<sequence length="109" mass="11841">MNTISHKGYTARIEYDERDGIFVGRVLGIRGIISFHAGTLPQLHGEFETAIDDYLAECGEDGVAPEKSVPDGFGLRVPSKRSEKTPITAPVVTEGLHRRVAEIPPARVG</sequence>
<proteinExistence type="predicted"/>
<dbReference type="AlphaFoldDB" id="A0A450WJT5"/>
<feature type="region of interest" description="Disordered" evidence="1">
    <location>
        <begin position="67"/>
        <end position="86"/>
    </location>
</feature>